<keyword evidence="7 16" id="KW-0812">Transmembrane</keyword>
<evidence type="ECO:0000259" key="17">
    <source>
        <dbReference type="Pfam" id="PF00361"/>
    </source>
</evidence>
<feature type="transmembrane region" description="Helical" evidence="16">
    <location>
        <begin position="209"/>
        <end position="227"/>
    </location>
</feature>
<dbReference type="EC" id="7.1.1.2" evidence="3 16"/>
<evidence type="ECO:0000256" key="5">
    <source>
        <dbReference type="ARBA" id="ARBA00022448"/>
    </source>
</evidence>
<evidence type="ECO:0000256" key="1">
    <source>
        <dbReference type="ARBA" id="ARBA00004225"/>
    </source>
</evidence>
<feature type="transmembrane region" description="Helical" evidence="16">
    <location>
        <begin position="233"/>
        <end position="254"/>
    </location>
</feature>
<feature type="transmembrane region" description="Helical" evidence="16">
    <location>
        <begin position="104"/>
        <end position="124"/>
    </location>
</feature>
<comment type="similarity">
    <text evidence="2 16">Belongs to the complex I subunit 4 family.</text>
</comment>
<dbReference type="PANTHER" id="PTHR43507:SF20">
    <property type="entry name" value="NADH-UBIQUINONE OXIDOREDUCTASE CHAIN 4"/>
    <property type="match status" value="1"/>
</dbReference>
<dbReference type="RefSeq" id="YP_009113895.1">
    <property type="nucleotide sequence ID" value="NC_026043.1"/>
</dbReference>
<geneLocation type="mitochondrion" evidence="18"/>
<dbReference type="PANTHER" id="PTHR43507">
    <property type="entry name" value="NADH-UBIQUINONE OXIDOREDUCTASE CHAIN 4"/>
    <property type="match status" value="1"/>
</dbReference>
<keyword evidence="10 16" id="KW-1133">Transmembrane helix</keyword>
<evidence type="ECO:0000256" key="15">
    <source>
        <dbReference type="ARBA" id="ARBA00049551"/>
    </source>
</evidence>
<keyword evidence="9 16" id="KW-0249">Electron transport</keyword>
<keyword evidence="14 16" id="KW-0472">Membrane</keyword>
<dbReference type="CTD" id="4538"/>
<keyword evidence="5 16" id="KW-0813">Transport</keyword>
<feature type="transmembrane region" description="Helical" evidence="16">
    <location>
        <begin position="175"/>
        <end position="197"/>
    </location>
</feature>
<proteinExistence type="inferred from homology"/>
<dbReference type="PRINTS" id="PR01437">
    <property type="entry name" value="NUOXDRDTASE4"/>
</dbReference>
<accession>A0A0A6ZAB7</accession>
<dbReference type="GO" id="GO:0008137">
    <property type="term" value="F:NADH dehydrogenase (ubiquinone) activity"/>
    <property type="evidence" value="ECO:0007669"/>
    <property type="project" value="UniProtKB-UniRule"/>
</dbReference>
<dbReference type="Pfam" id="PF00361">
    <property type="entry name" value="Proton_antipo_M"/>
    <property type="match status" value="1"/>
</dbReference>
<feature type="transmembrane region" description="Helical" evidence="16">
    <location>
        <begin position="416"/>
        <end position="436"/>
    </location>
</feature>
<dbReference type="InterPro" id="IPR001750">
    <property type="entry name" value="ND/Mrp_TM"/>
</dbReference>
<keyword evidence="8" id="KW-1278">Translocase</keyword>
<evidence type="ECO:0000256" key="14">
    <source>
        <dbReference type="ARBA" id="ARBA00023136"/>
    </source>
</evidence>
<dbReference type="GO" id="GO:0048039">
    <property type="term" value="F:ubiquinone binding"/>
    <property type="evidence" value="ECO:0007669"/>
    <property type="project" value="TreeGrafter"/>
</dbReference>
<dbReference type="GeneID" id="22832480"/>
<dbReference type="AlphaFoldDB" id="A0A0A6ZAB7"/>
<evidence type="ECO:0000313" key="18">
    <source>
        <dbReference type="EMBL" id="AGC52860.1"/>
    </source>
</evidence>
<dbReference type="GO" id="GO:0003954">
    <property type="term" value="F:NADH dehydrogenase activity"/>
    <property type="evidence" value="ECO:0007669"/>
    <property type="project" value="TreeGrafter"/>
</dbReference>
<evidence type="ECO:0000256" key="6">
    <source>
        <dbReference type="ARBA" id="ARBA00022660"/>
    </source>
</evidence>
<dbReference type="InterPro" id="IPR003918">
    <property type="entry name" value="NADH_UbQ_OxRdtase"/>
</dbReference>
<feature type="transmembrane region" description="Helical" evidence="16">
    <location>
        <begin position="7"/>
        <end position="34"/>
    </location>
</feature>
<keyword evidence="12 16" id="KW-0830">Ubiquinone</keyword>
<dbReference type="GO" id="GO:0042773">
    <property type="term" value="P:ATP synthesis coupled electron transport"/>
    <property type="evidence" value="ECO:0007669"/>
    <property type="project" value="InterPro"/>
</dbReference>
<comment type="function">
    <text evidence="16">Core subunit of the mitochondrial membrane respiratory chain NADH dehydrogenase (Complex I) which catalyzes electron transfer from NADH through the respiratory chain, using ubiquinone as an electron acceptor. Essential for the catalytic activity and assembly of complex I.</text>
</comment>
<evidence type="ECO:0000256" key="8">
    <source>
        <dbReference type="ARBA" id="ARBA00022967"/>
    </source>
</evidence>
<evidence type="ECO:0000256" key="3">
    <source>
        <dbReference type="ARBA" id="ARBA00012944"/>
    </source>
</evidence>
<feature type="transmembrane region" description="Helical" evidence="16">
    <location>
        <begin position="136"/>
        <end position="155"/>
    </location>
</feature>
<dbReference type="GO" id="GO:0031966">
    <property type="term" value="C:mitochondrial membrane"/>
    <property type="evidence" value="ECO:0007669"/>
    <property type="project" value="UniProtKB-SubCell"/>
</dbReference>
<evidence type="ECO:0000256" key="10">
    <source>
        <dbReference type="ARBA" id="ARBA00022989"/>
    </source>
</evidence>
<feature type="transmembrane region" description="Helical" evidence="16">
    <location>
        <begin position="54"/>
        <end position="76"/>
    </location>
</feature>
<protein>
    <recommendedName>
        <fullName evidence="4 16">NADH-ubiquinone oxidoreductase chain 4</fullName>
        <ecNumber evidence="3 16">7.1.1.2</ecNumber>
    </recommendedName>
</protein>
<organism evidence="18">
    <name type="scientific">Gastrocopta cristata</name>
    <dbReference type="NCBI Taxonomy" id="1128339"/>
    <lineage>
        <taxon>Eukaryota</taxon>
        <taxon>Metazoa</taxon>
        <taxon>Spiralia</taxon>
        <taxon>Lophotrochozoa</taxon>
        <taxon>Mollusca</taxon>
        <taxon>Gastropoda</taxon>
        <taxon>Heterobranchia</taxon>
        <taxon>Euthyneura</taxon>
        <taxon>Panpulmonata</taxon>
        <taxon>Eupulmonata</taxon>
        <taxon>Stylommatophora</taxon>
        <taxon>Orthurethra</taxon>
        <taxon>Pupillidae</taxon>
        <taxon>Gastrocopta</taxon>
    </lineage>
</organism>
<evidence type="ECO:0000256" key="16">
    <source>
        <dbReference type="RuleBase" id="RU003297"/>
    </source>
</evidence>
<feature type="domain" description="NADH:quinone oxidoreductase/Mrp antiporter transmembrane" evidence="17">
    <location>
        <begin position="99"/>
        <end position="380"/>
    </location>
</feature>
<feature type="transmembrane region" description="Helical" evidence="16">
    <location>
        <begin position="296"/>
        <end position="316"/>
    </location>
</feature>
<evidence type="ECO:0000256" key="11">
    <source>
        <dbReference type="ARBA" id="ARBA00023027"/>
    </source>
</evidence>
<keyword evidence="6 16" id="KW-0679">Respiratory chain</keyword>
<dbReference type="GO" id="GO:0015990">
    <property type="term" value="P:electron transport coupled proton transport"/>
    <property type="evidence" value="ECO:0007669"/>
    <property type="project" value="TreeGrafter"/>
</dbReference>
<evidence type="ECO:0000256" key="9">
    <source>
        <dbReference type="ARBA" id="ARBA00022982"/>
    </source>
</evidence>
<feature type="transmembrane region" description="Helical" evidence="16">
    <location>
        <begin position="328"/>
        <end position="350"/>
    </location>
</feature>
<feature type="transmembrane region" description="Helical" evidence="16">
    <location>
        <begin position="81"/>
        <end position="98"/>
    </location>
</feature>
<comment type="catalytic activity">
    <reaction evidence="15 16">
        <text>a ubiquinone + NADH + 5 H(+)(in) = a ubiquinol + NAD(+) + 4 H(+)(out)</text>
        <dbReference type="Rhea" id="RHEA:29091"/>
        <dbReference type="Rhea" id="RHEA-COMP:9565"/>
        <dbReference type="Rhea" id="RHEA-COMP:9566"/>
        <dbReference type="ChEBI" id="CHEBI:15378"/>
        <dbReference type="ChEBI" id="CHEBI:16389"/>
        <dbReference type="ChEBI" id="CHEBI:17976"/>
        <dbReference type="ChEBI" id="CHEBI:57540"/>
        <dbReference type="ChEBI" id="CHEBI:57945"/>
        <dbReference type="EC" id="7.1.1.2"/>
    </reaction>
</comment>
<evidence type="ECO:0000256" key="7">
    <source>
        <dbReference type="ARBA" id="ARBA00022692"/>
    </source>
</evidence>
<dbReference type="EMBL" id="KC185403">
    <property type="protein sequence ID" value="AGC52860.1"/>
    <property type="molecule type" value="Genomic_DNA"/>
</dbReference>
<name>A0A0A6ZAB7_9EUPU</name>
<keyword evidence="11 16" id="KW-0520">NAD</keyword>
<comment type="subcellular location">
    <subcellularLocation>
        <location evidence="1 16">Mitochondrion membrane</location>
        <topology evidence="1 16">Multi-pass membrane protein</topology>
    </subcellularLocation>
</comment>
<evidence type="ECO:0000256" key="2">
    <source>
        <dbReference type="ARBA" id="ARBA00009025"/>
    </source>
</evidence>
<sequence length="446" mass="49677">MGLAIVFLTILGLFFSSWDVVVMTLVVGVLLSFLNMYLNFSFNLFSDLFLTESLSSMLLFLSLLISILAILCTWWIKSTKYIMTVMALNLFLVFAFSVKNLLVFYFFFEASLIPTLALIIIWGYQPERLQAGSYMMLYTVLASFPLLFFILWVNWNMSSLDFFLLKMLGSSLGGAMLIFSSLGFLVKLPMFSVHLWLPKAHVEAPLSGSMILAGVLLKLGGYGLYLLNYSFSLIVLGTSSMIICFIALWGGLFASLMCLQQTDMKALVAYSSVSHMGLVIGGVFLNLNWGVVSAKITMVAHGFTSSALFVLVNMSYKKVLSRSFSASGGLLSIFPKMALLWFLFCSINMAAPPSLNLVGELYLLPVLFLFSNIFVLIMALSLFLSAGYNMMLYTNGNHGATNNLMTPSTSYSTADYFSLILHLLPFFFLLKLNMFYCYSSTLLDES</sequence>
<reference evidence="18" key="1">
    <citation type="submission" date="2012-11" db="EMBL/GenBank/DDBJ databases">
        <title>Mitochondrial Genome Evolution in Pupillid Land Snails.</title>
        <authorList>
            <person name="Marquardt J.D."/>
            <person name="Adema C.M."/>
            <person name="Nekola J.C."/>
            <person name="Bergthorsson U."/>
        </authorList>
    </citation>
    <scope>NUCLEOTIDE SEQUENCE</scope>
</reference>
<feature type="transmembrane region" description="Helical" evidence="16">
    <location>
        <begin position="266"/>
        <end position="284"/>
    </location>
</feature>
<gene>
    <name evidence="18" type="primary">ND4</name>
</gene>
<evidence type="ECO:0000256" key="13">
    <source>
        <dbReference type="ARBA" id="ARBA00023128"/>
    </source>
</evidence>
<evidence type="ECO:0000256" key="12">
    <source>
        <dbReference type="ARBA" id="ARBA00023075"/>
    </source>
</evidence>
<evidence type="ECO:0000256" key="4">
    <source>
        <dbReference type="ARBA" id="ARBA00021006"/>
    </source>
</evidence>
<keyword evidence="13 16" id="KW-0496">Mitochondrion</keyword>
<feature type="transmembrane region" description="Helical" evidence="16">
    <location>
        <begin position="362"/>
        <end position="384"/>
    </location>
</feature>